<evidence type="ECO:0000313" key="3">
    <source>
        <dbReference type="Proteomes" id="UP000054498"/>
    </source>
</evidence>
<evidence type="ECO:0000313" key="2">
    <source>
        <dbReference type="EMBL" id="KIY95212.1"/>
    </source>
</evidence>
<keyword evidence="3" id="KW-1185">Reference proteome</keyword>
<reference evidence="2 3" key="1">
    <citation type="journal article" date="2013" name="BMC Genomics">
        <title>Reconstruction of the lipid metabolism for the microalga Monoraphidium neglectum from its genome sequence reveals characteristics suitable for biofuel production.</title>
        <authorList>
            <person name="Bogen C."/>
            <person name="Al-Dilaimi A."/>
            <person name="Albersmeier A."/>
            <person name="Wichmann J."/>
            <person name="Grundmann M."/>
            <person name="Rupp O."/>
            <person name="Lauersen K.J."/>
            <person name="Blifernez-Klassen O."/>
            <person name="Kalinowski J."/>
            <person name="Goesmann A."/>
            <person name="Mussgnug J.H."/>
            <person name="Kruse O."/>
        </authorList>
    </citation>
    <scope>NUCLEOTIDE SEQUENCE [LARGE SCALE GENOMIC DNA]</scope>
    <source>
        <strain evidence="2 3">SAG 48.87</strain>
    </source>
</reference>
<gene>
    <name evidence="2" type="ORF">MNEG_12748</name>
</gene>
<dbReference type="Proteomes" id="UP000054498">
    <property type="component" value="Unassembled WGS sequence"/>
</dbReference>
<organism evidence="2 3">
    <name type="scientific">Monoraphidium neglectum</name>
    <dbReference type="NCBI Taxonomy" id="145388"/>
    <lineage>
        <taxon>Eukaryota</taxon>
        <taxon>Viridiplantae</taxon>
        <taxon>Chlorophyta</taxon>
        <taxon>core chlorophytes</taxon>
        <taxon>Chlorophyceae</taxon>
        <taxon>CS clade</taxon>
        <taxon>Sphaeropleales</taxon>
        <taxon>Selenastraceae</taxon>
        <taxon>Monoraphidium</taxon>
    </lineage>
</organism>
<accession>A0A0D2J5R6</accession>
<feature type="non-terminal residue" evidence="2">
    <location>
        <position position="541"/>
    </location>
</feature>
<protein>
    <submittedName>
        <fullName evidence="2">Uncharacterized protein</fullName>
    </submittedName>
</protein>
<keyword evidence="1" id="KW-0175">Coiled coil</keyword>
<dbReference type="RefSeq" id="XP_013894232.1">
    <property type="nucleotide sequence ID" value="XM_014038778.1"/>
</dbReference>
<dbReference type="GeneID" id="25730141"/>
<sequence length="541" mass="54882">MRSARESAPSGAGASALEAARPITDGALMALIKAARHLTDIERALLDHGPFFRHMHVAAALARLPEVQHPAANRRIRVGSVLRLLAGGLQATAARLDPHQLSACLAAFGRLRMAPPAAAALVCSLLCADGGAPLRKLHPWELAEAAEALAALQQEEEVLRAEAAAAAAADAAGAAGADDDRLSIFRGGAALNGAEGQPGTALAASPGALPLGPPADGALALEAFCGERGAGGATDALARVSPAAALWQLLADAARPRLRSFPAADLAALTWALARSGRASKRFMGDASSAARAGPGRFDSDGVARMASALAAAGHRDEFLLGALGREVALRKAEFTVPQLAGILHAHADLAFYDPDAATAAAKAATRAGALRRAPPAAAASLVGALARLRHADEPLLLDFCKLAPQIAPDLPPDRLVDALWAPLHLGHASAKLEAAVPPLLAALAAQAERLAPGDAARALWCCAVLEDGPGGGRGGDDRGSGGDGGALVWRLLGRLGAARAADFSFEELRLLHQADRLLNNEWLQDGAGAASSHAAAGSSG</sequence>
<evidence type="ECO:0000256" key="1">
    <source>
        <dbReference type="SAM" id="Coils"/>
    </source>
</evidence>
<proteinExistence type="predicted"/>
<dbReference type="AlphaFoldDB" id="A0A0D2J5R6"/>
<feature type="coiled-coil region" evidence="1">
    <location>
        <begin position="142"/>
        <end position="169"/>
    </location>
</feature>
<dbReference type="STRING" id="145388.A0A0D2J5R6"/>
<dbReference type="KEGG" id="mng:MNEG_12748"/>
<name>A0A0D2J5R6_9CHLO</name>
<dbReference type="EMBL" id="KK103631">
    <property type="protein sequence ID" value="KIY95212.1"/>
    <property type="molecule type" value="Genomic_DNA"/>
</dbReference>